<evidence type="ECO:0000313" key="1">
    <source>
        <dbReference type="Proteomes" id="UP000694865"/>
    </source>
</evidence>
<reference evidence="2" key="1">
    <citation type="submission" date="2025-08" db="UniProtKB">
        <authorList>
            <consortium name="RefSeq"/>
        </authorList>
    </citation>
    <scope>IDENTIFICATION</scope>
    <source>
        <tissue evidence="2">Testes</tissue>
    </source>
</reference>
<accession>A0ABM0MUV2</accession>
<dbReference type="InterPro" id="IPR029063">
    <property type="entry name" value="SAM-dependent_MTases_sf"/>
</dbReference>
<proteinExistence type="predicted"/>
<evidence type="ECO:0000313" key="2">
    <source>
        <dbReference type="RefSeq" id="XP_006823793.1"/>
    </source>
</evidence>
<sequence length="220" mass="25284">MADTSRDLTKYPQKYHQAFKSMMDHGLKSREFRYKDDARKLIEQLQLSSSNKICILSIGAGSGDVDLHFINALVDKYTAIHYTVVEPATDQIDEFKSLIECHKDKWNGVKFDFRTQGINEYIEEGGTCDKYDVILACHSFYYFHDTEHGLRCLYDMIRPDGVLLIRLEAAGPLDEFKSLIESNQDGWSGVKFSFHVQEINEYFEGGVTSDKYDVIHACHS</sequence>
<dbReference type="Proteomes" id="UP000694865">
    <property type="component" value="Unplaced"/>
</dbReference>
<gene>
    <name evidence="2" type="primary">LOC100377097</name>
</gene>
<dbReference type="RefSeq" id="XP_006823793.1">
    <property type="nucleotide sequence ID" value="XM_006823730.1"/>
</dbReference>
<organism evidence="1 2">
    <name type="scientific">Saccoglossus kowalevskii</name>
    <name type="common">Acorn worm</name>
    <dbReference type="NCBI Taxonomy" id="10224"/>
    <lineage>
        <taxon>Eukaryota</taxon>
        <taxon>Metazoa</taxon>
        <taxon>Hemichordata</taxon>
        <taxon>Enteropneusta</taxon>
        <taxon>Harrimaniidae</taxon>
        <taxon>Saccoglossus</taxon>
    </lineage>
</organism>
<keyword evidence="1" id="KW-1185">Reference proteome</keyword>
<protein>
    <submittedName>
        <fullName evidence="2">Histamine N-methyltransferase-like</fullName>
    </submittedName>
</protein>
<dbReference type="Pfam" id="PF13489">
    <property type="entry name" value="Methyltransf_23"/>
    <property type="match status" value="1"/>
</dbReference>
<dbReference type="SUPFAM" id="SSF53335">
    <property type="entry name" value="S-adenosyl-L-methionine-dependent methyltransferases"/>
    <property type="match status" value="1"/>
</dbReference>
<dbReference type="CDD" id="cd02440">
    <property type="entry name" value="AdoMet_MTases"/>
    <property type="match status" value="1"/>
</dbReference>
<dbReference type="GeneID" id="100377097"/>
<dbReference type="Gene3D" id="3.40.50.150">
    <property type="entry name" value="Vaccinia Virus protein VP39"/>
    <property type="match status" value="2"/>
</dbReference>
<name>A0ABM0MUV2_SACKO</name>